<gene>
    <name evidence="3" type="ORF">FE782_00045</name>
</gene>
<feature type="signal peptide" evidence="2">
    <location>
        <begin position="1"/>
        <end position="21"/>
    </location>
</feature>
<dbReference type="RefSeq" id="WP_138191252.1">
    <property type="nucleotide sequence ID" value="NZ_VCIW01000001.1"/>
</dbReference>
<name>A0A5R9GHS8_9BACL</name>
<accession>A0A5R9GHS8</accession>
<comment type="caution">
    <text evidence="3">The sequence shown here is derived from an EMBL/GenBank/DDBJ whole genome shotgun (WGS) entry which is preliminary data.</text>
</comment>
<dbReference type="EMBL" id="VCIW01000001">
    <property type="protein sequence ID" value="TLS53790.1"/>
    <property type="molecule type" value="Genomic_DNA"/>
</dbReference>
<keyword evidence="2" id="KW-0732">Signal</keyword>
<evidence type="ECO:0000313" key="3">
    <source>
        <dbReference type="EMBL" id="TLS53790.1"/>
    </source>
</evidence>
<evidence type="ECO:0000313" key="4">
    <source>
        <dbReference type="Proteomes" id="UP000309676"/>
    </source>
</evidence>
<proteinExistence type="predicted"/>
<dbReference type="AlphaFoldDB" id="A0A5R9GHS8"/>
<sequence>MRKKSLAASMLALITASGLLAGCMDNGNSGDSGSTAKPAPTESESKGETAEGAFPDYSNGFPERVTLEIPVYERAFEGWNVTDNYYTRWIQQNFGDKYNVDVKFVPIARSNEVQDYEQLLASHKAPDIIFHYDMPQALAYYSEDVMQELNHDEIAFYAPTYWNNMKETIQTYGQVDGKNTFFFAKRPDADNFASLIRKDWVEKVGMKVEDLTSLEKYNEMLMKWKEAGLGVAGGVLTRNNYIYSYGFRDWPIDAKWRALYSDLGVADFTTEATELWLRNLNYQYNNGLIDKEFYLRDDDAKAKAEFVAGKTGTYGTYLTANTDVIGATLANNPDAEFAVLPPGAGTPEGKKPQQRAYWPFGFIMGINYESTDVERAAVWTYLEWMSQPENLFFLQNGVEGQNYTLDADGIAVKTPDFNGETKQAPNNNKDYWALVTEIAEYPDPEITRKAFFKSWAPAGYEHLVEDMLKYRDETAEYRTPDALFSVTLEKVAEYKADLNSLFQELYVKIAIAPEAEFDALYEEAKKTYLEAGYQEILDEKQAAIDAGQFK</sequence>
<dbReference type="SUPFAM" id="SSF53850">
    <property type="entry name" value="Periplasmic binding protein-like II"/>
    <property type="match status" value="1"/>
</dbReference>
<evidence type="ECO:0000256" key="1">
    <source>
        <dbReference type="SAM" id="MobiDB-lite"/>
    </source>
</evidence>
<feature type="chain" id="PRO_5038708684" evidence="2">
    <location>
        <begin position="22"/>
        <end position="550"/>
    </location>
</feature>
<dbReference type="Gene3D" id="3.40.190.10">
    <property type="entry name" value="Periplasmic binding protein-like II"/>
    <property type="match status" value="2"/>
</dbReference>
<feature type="region of interest" description="Disordered" evidence="1">
    <location>
        <begin position="29"/>
        <end position="57"/>
    </location>
</feature>
<evidence type="ECO:0000256" key="2">
    <source>
        <dbReference type="SAM" id="SignalP"/>
    </source>
</evidence>
<keyword evidence="4" id="KW-1185">Reference proteome</keyword>
<dbReference type="PROSITE" id="PS51257">
    <property type="entry name" value="PROKAR_LIPOPROTEIN"/>
    <property type="match status" value="1"/>
</dbReference>
<reference evidence="3 4" key="1">
    <citation type="submission" date="2019-05" db="EMBL/GenBank/DDBJ databases">
        <authorList>
            <person name="Narsing Rao M.P."/>
            <person name="Li W.J."/>
        </authorList>
    </citation>
    <scope>NUCLEOTIDE SEQUENCE [LARGE SCALE GENOMIC DNA]</scope>
    <source>
        <strain evidence="3 4">SYSU_K30003</strain>
    </source>
</reference>
<organism evidence="3 4">
    <name type="scientific">Paenibacillus antri</name>
    <dbReference type="NCBI Taxonomy" id="2582848"/>
    <lineage>
        <taxon>Bacteria</taxon>
        <taxon>Bacillati</taxon>
        <taxon>Bacillota</taxon>
        <taxon>Bacilli</taxon>
        <taxon>Bacillales</taxon>
        <taxon>Paenibacillaceae</taxon>
        <taxon>Paenibacillus</taxon>
    </lineage>
</organism>
<dbReference type="OrthoDB" id="2492023at2"/>
<dbReference type="Proteomes" id="UP000309676">
    <property type="component" value="Unassembled WGS sequence"/>
</dbReference>
<protein>
    <submittedName>
        <fullName evidence="3">ABC transporter substrate-binding protein</fullName>
    </submittedName>
</protein>